<proteinExistence type="predicted"/>
<dbReference type="EMBL" id="MU155196">
    <property type="protein sequence ID" value="KAF9480340.1"/>
    <property type="molecule type" value="Genomic_DNA"/>
</dbReference>
<dbReference type="OrthoDB" id="2507336at2759"/>
<sequence length="84" mass="10239">MHLCFAKVVIPISAFLERENEVVQLLQETRLAQLATIEQQRELVKYVQDLHHWIERDVQERKSEREDLSMRIERLNEDVVHRFR</sequence>
<protein>
    <submittedName>
        <fullName evidence="1">Uncharacterized protein</fullName>
    </submittedName>
</protein>
<reference evidence="1" key="1">
    <citation type="submission" date="2020-11" db="EMBL/GenBank/DDBJ databases">
        <authorList>
            <consortium name="DOE Joint Genome Institute"/>
            <person name="Ahrendt S."/>
            <person name="Riley R."/>
            <person name="Andreopoulos W."/>
            <person name="Labutti K."/>
            <person name="Pangilinan J."/>
            <person name="Ruiz-Duenas F.J."/>
            <person name="Barrasa J.M."/>
            <person name="Sanchez-Garcia M."/>
            <person name="Camarero S."/>
            <person name="Miyauchi S."/>
            <person name="Serrano A."/>
            <person name="Linde D."/>
            <person name="Babiker R."/>
            <person name="Drula E."/>
            <person name="Ayuso-Fernandez I."/>
            <person name="Pacheco R."/>
            <person name="Padilla G."/>
            <person name="Ferreira P."/>
            <person name="Barriuso J."/>
            <person name="Kellner H."/>
            <person name="Castanera R."/>
            <person name="Alfaro M."/>
            <person name="Ramirez L."/>
            <person name="Pisabarro A.G."/>
            <person name="Kuo A."/>
            <person name="Tritt A."/>
            <person name="Lipzen A."/>
            <person name="He G."/>
            <person name="Yan M."/>
            <person name="Ng V."/>
            <person name="Cullen D."/>
            <person name="Martin F."/>
            <person name="Rosso M.-N."/>
            <person name="Henrissat B."/>
            <person name="Hibbett D."/>
            <person name="Martinez A.T."/>
            <person name="Grigoriev I.V."/>
        </authorList>
    </citation>
    <scope>NUCLEOTIDE SEQUENCE</scope>
    <source>
        <strain evidence="1">CIRM-BRFM 674</strain>
    </source>
</reference>
<dbReference type="AlphaFoldDB" id="A0A9P6D1M2"/>
<evidence type="ECO:0000313" key="1">
    <source>
        <dbReference type="EMBL" id="KAF9480340.1"/>
    </source>
</evidence>
<gene>
    <name evidence="1" type="ORF">BDN70DRAFT_877714</name>
</gene>
<dbReference type="Proteomes" id="UP000807469">
    <property type="component" value="Unassembled WGS sequence"/>
</dbReference>
<evidence type="ECO:0000313" key="2">
    <source>
        <dbReference type="Proteomes" id="UP000807469"/>
    </source>
</evidence>
<accession>A0A9P6D1M2</accession>
<comment type="caution">
    <text evidence="1">The sequence shown here is derived from an EMBL/GenBank/DDBJ whole genome shotgun (WGS) entry which is preliminary data.</text>
</comment>
<organism evidence="1 2">
    <name type="scientific">Pholiota conissans</name>
    <dbReference type="NCBI Taxonomy" id="109636"/>
    <lineage>
        <taxon>Eukaryota</taxon>
        <taxon>Fungi</taxon>
        <taxon>Dikarya</taxon>
        <taxon>Basidiomycota</taxon>
        <taxon>Agaricomycotina</taxon>
        <taxon>Agaricomycetes</taxon>
        <taxon>Agaricomycetidae</taxon>
        <taxon>Agaricales</taxon>
        <taxon>Agaricineae</taxon>
        <taxon>Strophariaceae</taxon>
        <taxon>Pholiota</taxon>
    </lineage>
</organism>
<name>A0A9P6D1M2_9AGAR</name>
<keyword evidence="2" id="KW-1185">Reference proteome</keyword>